<dbReference type="GO" id="GO:0010506">
    <property type="term" value="P:regulation of autophagy"/>
    <property type="evidence" value="ECO:0007669"/>
    <property type="project" value="TreeGrafter"/>
</dbReference>
<dbReference type="PROSITE" id="PS50020">
    <property type="entry name" value="WW_DOMAIN_2"/>
    <property type="match status" value="1"/>
</dbReference>
<feature type="compositionally biased region" description="Low complexity" evidence="4">
    <location>
        <begin position="379"/>
        <end position="409"/>
    </location>
</feature>
<dbReference type="InterPro" id="IPR038867">
    <property type="entry name" value="WAC"/>
</dbReference>
<evidence type="ECO:0000256" key="4">
    <source>
        <dbReference type="SAM" id="MobiDB-lite"/>
    </source>
</evidence>
<dbReference type="GO" id="GO:0003682">
    <property type="term" value="F:chromatin binding"/>
    <property type="evidence" value="ECO:0007669"/>
    <property type="project" value="TreeGrafter"/>
</dbReference>
<organism evidence="6 7">
    <name type="scientific">Polypedilum vanderplanki</name>
    <name type="common">Sleeping chironomid midge</name>
    <dbReference type="NCBI Taxonomy" id="319348"/>
    <lineage>
        <taxon>Eukaryota</taxon>
        <taxon>Metazoa</taxon>
        <taxon>Ecdysozoa</taxon>
        <taxon>Arthropoda</taxon>
        <taxon>Hexapoda</taxon>
        <taxon>Insecta</taxon>
        <taxon>Pterygota</taxon>
        <taxon>Neoptera</taxon>
        <taxon>Endopterygota</taxon>
        <taxon>Diptera</taxon>
        <taxon>Nematocera</taxon>
        <taxon>Chironomoidea</taxon>
        <taxon>Chironomidae</taxon>
        <taxon>Chironominae</taxon>
        <taxon>Polypedilum</taxon>
        <taxon>Polypedilum</taxon>
    </lineage>
</organism>
<evidence type="ECO:0000256" key="1">
    <source>
        <dbReference type="ARBA" id="ARBA00004123"/>
    </source>
</evidence>
<dbReference type="InterPro" id="IPR001202">
    <property type="entry name" value="WW_dom"/>
</dbReference>
<dbReference type="PROSITE" id="PS01159">
    <property type="entry name" value="WW_DOMAIN_1"/>
    <property type="match status" value="1"/>
</dbReference>
<feature type="region of interest" description="Disordered" evidence="4">
    <location>
        <begin position="1"/>
        <end position="82"/>
    </location>
</feature>
<keyword evidence="7" id="KW-1185">Reference proteome</keyword>
<accession>A0A9J6BSW3</accession>
<evidence type="ECO:0000313" key="6">
    <source>
        <dbReference type="EMBL" id="KAG5672693.1"/>
    </source>
</evidence>
<feature type="compositionally biased region" description="Basic and acidic residues" evidence="4">
    <location>
        <begin position="66"/>
        <end position="82"/>
    </location>
</feature>
<dbReference type="CDD" id="cd00201">
    <property type="entry name" value="WW"/>
    <property type="match status" value="1"/>
</dbReference>
<dbReference type="SMART" id="SM00456">
    <property type="entry name" value="WW"/>
    <property type="match status" value="1"/>
</dbReference>
<dbReference type="GO" id="GO:0005634">
    <property type="term" value="C:nucleus"/>
    <property type="evidence" value="ECO:0007669"/>
    <property type="project" value="UniProtKB-SubCell"/>
</dbReference>
<dbReference type="AlphaFoldDB" id="A0A9J6BSW3"/>
<evidence type="ECO:0000313" key="7">
    <source>
        <dbReference type="Proteomes" id="UP001107558"/>
    </source>
</evidence>
<dbReference type="GO" id="GO:0006325">
    <property type="term" value="P:chromatin organization"/>
    <property type="evidence" value="ECO:0007669"/>
    <property type="project" value="UniProtKB-KW"/>
</dbReference>
<comment type="subcellular location">
    <subcellularLocation>
        <location evidence="1">Nucleus</location>
    </subcellularLocation>
</comment>
<dbReference type="OrthoDB" id="10072039at2759"/>
<feature type="region of interest" description="Disordered" evidence="4">
    <location>
        <begin position="198"/>
        <end position="294"/>
    </location>
</feature>
<gene>
    <name evidence="6" type="ORF">PVAND_002802</name>
</gene>
<sequence>MHSRKTRINDGYYETQSRSFQNSKYNNRYSNYYRDRDTSPKRAAHRSQSPEGSPRSRYHHQSSSYRNKDRDRDYKKEKYSEKRCRDRDLEYKSYKKFKLTRERSSSEEDHKESDRVYEKTTRYADRGDHNIARRVVDKERRFGDWKEMISKNNGKKYYYNERDKSSQWDKPEEWVEFEMSKEYRGYREKERDKKCRDDRYNVRNYNSNKHSRANSRSRWPPTHESYSTSSSGHHKRHEENPDMEISPDSTPTSEPSYSSPTANQHTNNTNVNSNLVNHDDVMTSPNGHLKHSNIINSNNQFHHQLSNASSSALNAISKANSNSNKNSTITSSASPSTHNYQSHHHRSLSPNNDLERTSTTAGNLHNNNVGGSGHDINLLHHNSNSLRNSPSYSGNNTNSTLTTGINNSSVSRLELNNSNNTNHLDGPPTPEQDLNSGEHRRLETTSGISSLQSVLSVSQVSNRLNLLTPSLAKFFRADLITHVTNWPSEVLEKQAQKCAEEVYLLGDLECSKISAEIQCARSIVRVAEIAATIQTQRKLFLQEQIKSLDESQTENSSTISY</sequence>
<dbReference type="GO" id="GO:0000993">
    <property type="term" value="F:RNA polymerase II complex binding"/>
    <property type="evidence" value="ECO:0007669"/>
    <property type="project" value="TreeGrafter"/>
</dbReference>
<feature type="region of interest" description="Disordered" evidence="4">
    <location>
        <begin position="318"/>
        <end position="445"/>
    </location>
</feature>
<keyword evidence="2" id="KW-0156">Chromatin regulator</keyword>
<dbReference type="InterPro" id="IPR036020">
    <property type="entry name" value="WW_dom_sf"/>
</dbReference>
<dbReference type="Gene3D" id="2.20.70.10">
    <property type="match status" value="1"/>
</dbReference>
<dbReference type="GO" id="GO:1904263">
    <property type="term" value="P:positive regulation of TORC1 signaling"/>
    <property type="evidence" value="ECO:0007669"/>
    <property type="project" value="TreeGrafter"/>
</dbReference>
<dbReference type="EMBL" id="JADBJN010000003">
    <property type="protein sequence ID" value="KAG5672693.1"/>
    <property type="molecule type" value="Genomic_DNA"/>
</dbReference>
<protein>
    <recommendedName>
        <fullName evidence="5">WW domain-containing protein</fullName>
    </recommendedName>
</protein>
<name>A0A9J6BSW3_POLVA</name>
<dbReference type="SUPFAM" id="SSF51045">
    <property type="entry name" value="WW domain"/>
    <property type="match status" value="1"/>
</dbReference>
<dbReference type="Pfam" id="PF00397">
    <property type="entry name" value="WW"/>
    <property type="match status" value="1"/>
</dbReference>
<feature type="compositionally biased region" description="Polar residues" evidence="4">
    <location>
        <begin position="348"/>
        <end position="369"/>
    </location>
</feature>
<comment type="caution">
    <text evidence="6">The sequence shown here is derived from an EMBL/GenBank/DDBJ whole genome shotgun (WGS) entry which is preliminary data.</text>
</comment>
<evidence type="ECO:0000256" key="3">
    <source>
        <dbReference type="ARBA" id="ARBA00023242"/>
    </source>
</evidence>
<keyword evidence="3" id="KW-0539">Nucleus</keyword>
<dbReference type="PANTHER" id="PTHR15911:SF6">
    <property type="entry name" value="WW DOMAIN-CONTAINING ADAPTER PROTEIN WITH COILED-COIL"/>
    <property type="match status" value="1"/>
</dbReference>
<reference evidence="6" key="1">
    <citation type="submission" date="2021-03" db="EMBL/GenBank/DDBJ databases">
        <title>Chromosome level genome of the anhydrobiotic midge Polypedilum vanderplanki.</title>
        <authorList>
            <person name="Yoshida Y."/>
            <person name="Kikawada T."/>
            <person name="Gusev O."/>
        </authorList>
    </citation>
    <scope>NUCLEOTIDE SEQUENCE</scope>
    <source>
        <strain evidence="6">NIAS01</strain>
        <tissue evidence="6">Whole body or cell culture</tissue>
    </source>
</reference>
<feature type="compositionally biased region" description="Polar residues" evidence="4">
    <location>
        <begin position="410"/>
        <end position="423"/>
    </location>
</feature>
<feature type="compositionally biased region" description="Low complexity" evidence="4">
    <location>
        <begin position="318"/>
        <end position="334"/>
    </location>
</feature>
<feature type="region of interest" description="Disordered" evidence="4">
    <location>
        <begin position="100"/>
        <end position="119"/>
    </location>
</feature>
<dbReference type="PANTHER" id="PTHR15911">
    <property type="entry name" value="WW DOMAIN-CONTAINING ADAPTER PROTEIN WITH COILED-COIL"/>
    <property type="match status" value="1"/>
</dbReference>
<evidence type="ECO:0000259" key="5">
    <source>
        <dbReference type="PROSITE" id="PS50020"/>
    </source>
</evidence>
<proteinExistence type="predicted"/>
<evidence type="ECO:0000256" key="2">
    <source>
        <dbReference type="ARBA" id="ARBA00022853"/>
    </source>
</evidence>
<dbReference type="Proteomes" id="UP001107558">
    <property type="component" value="Chromosome 3"/>
</dbReference>
<feature type="domain" description="WW" evidence="5">
    <location>
        <begin position="145"/>
        <end position="173"/>
    </location>
</feature>
<feature type="compositionally biased region" description="Low complexity" evidence="4">
    <location>
        <begin position="246"/>
        <end position="276"/>
    </location>
</feature>
<feature type="compositionally biased region" description="Low complexity" evidence="4">
    <location>
        <begin position="22"/>
        <end position="32"/>
    </location>
</feature>